<evidence type="ECO:0000313" key="3">
    <source>
        <dbReference type="Proteomes" id="UP000054217"/>
    </source>
</evidence>
<dbReference type="Proteomes" id="UP000054217">
    <property type="component" value="Unassembled WGS sequence"/>
</dbReference>
<gene>
    <name evidence="2" type="ORF">M404DRAFT_999170</name>
</gene>
<reference evidence="3" key="2">
    <citation type="submission" date="2015-01" db="EMBL/GenBank/DDBJ databases">
        <title>Evolutionary Origins and Diversification of the Mycorrhizal Mutualists.</title>
        <authorList>
            <consortium name="DOE Joint Genome Institute"/>
            <consortium name="Mycorrhizal Genomics Consortium"/>
            <person name="Kohler A."/>
            <person name="Kuo A."/>
            <person name="Nagy L.G."/>
            <person name="Floudas D."/>
            <person name="Copeland A."/>
            <person name="Barry K.W."/>
            <person name="Cichocki N."/>
            <person name="Veneault-Fourrey C."/>
            <person name="LaButti K."/>
            <person name="Lindquist E.A."/>
            <person name="Lipzen A."/>
            <person name="Lundell T."/>
            <person name="Morin E."/>
            <person name="Murat C."/>
            <person name="Riley R."/>
            <person name="Ohm R."/>
            <person name="Sun H."/>
            <person name="Tunlid A."/>
            <person name="Henrissat B."/>
            <person name="Grigoriev I.V."/>
            <person name="Hibbett D.S."/>
            <person name="Martin F."/>
        </authorList>
    </citation>
    <scope>NUCLEOTIDE SEQUENCE [LARGE SCALE GENOMIC DNA]</scope>
    <source>
        <strain evidence="3">Marx 270</strain>
    </source>
</reference>
<dbReference type="AlphaFoldDB" id="A0A0C3JBR8"/>
<dbReference type="EMBL" id="KN831963">
    <property type="protein sequence ID" value="KIO06533.1"/>
    <property type="molecule type" value="Genomic_DNA"/>
</dbReference>
<dbReference type="InParanoid" id="A0A0C3JBR8"/>
<evidence type="ECO:0000256" key="1">
    <source>
        <dbReference type="SAM" id="MobiDB-lite"/>
    </source>
</evidence>
<feature type="region of interest" description="Disordered" evidence="1">
    <location>
        <begin position="73"/>
        <end position="100"/>
    </location>
</feature>
<dbReference type="HOGENOM" id="CLU_2307170_0_0_1"/>
<proteinExistence type="predicted"/>
<accession>A0A0C3JBR8</accession>
<dbReference type="STRING" id="870435.A0A0C3JBR8"/>
<organism evidence="2 3">
    <name type="scientific">Pisolithus tinctorius Marx 270</name>
    <dbReference type="NCBI Taxonomy" id="870435"/>
    <lineage>
        <taxon>Eukaryota</taxon>
        <taxon>Fungi</taxon>
        <taxon>Dikarya</taxon>
        <taxon>Basidiomycota</taxon>
        <taxon>Agaricomycotina</taxon>
        <taxon>Agaricomycetes</taxon>
        <taxon>Agaricomycetidae</taxon>
        <taxon>Boletales</taxon>
        <taxon>Sclerodermatineae</taxon>
        <taxon>Pisolithaceae</taxon>
        <taxon>Pisolithus</taxon>
    </lineage>
</organism>
<sequence length="100" mass="11156">MEALMKNPEIQALTGSNQQVYLNRGEDGEIIIEILEEIPMDGSGAGATRNEMSPEAYSQLTDALRKAGFDVRDDMEVNSEGGEMHDEEDEEQSHNLRDEL</sequence>
<keyword evidence="3" id="KW-1185">Reference proteome</keyword>
<protein>
    <submittedName>
        <fullName evidence="2">Uncharacterized protein</fullName>
    </submittedName>
</protein>
<evidence type="ECO:0000313" key="2">
    <source>
        <dbReference type="EMBL" id="KIO06533.1"/>
    </source>
</evidence>
<name>A0A0C3JBR8_PISTI</name>
<reference evidence="2 3" key="1">
    <citation type="submission" date="2014-04" db="EMBL/GenBank/DDBJ databases">
        <authorList>
            <consortium name="DOE Joint Genome Institute"/>
            <person name="Kuo A."/>
            <person name="Kohler A."/>
            <person name="Costa M.D."/>
            <person name="Nagy L.G."/>
            <person name="Floudas D."/>
            <person name="Copeland A."/>
            <person name="Barry K.W."/>
            <person name="Cichocki N."/>
            <person name="Veneault-Fourrey C."/>
            <person name="LaButti K."/>
            <person name="Lindquist E.A."/>
            <person name="Lipzen A."/>
            <person name="Lundell T."/>
            <person name="Morin E."/>
            <person name="Murat C."/>
            <person name="Sun H."/>
            <person name="Tunlid A."/>
            <person name="Henrissat B."/>
            <person name="Grigoriev I.V."/>
            <person name="Hibbett D.S."/>
            <person name="Martin F."/>
            <person name="Nordberg H.P."/>
            <person name="Cantor M.N."/>
            <person name="Hua S.X."/>
        </authorList>
    </citation>
    <scope>NUCLEOTIDE SEQUENCE [LARGE SCALE GENOMIC DNA]</scope>
    <source>
        <strain evidence="2 3">Marx 270</strain>
    </source>
</reference>